<sequence length="643" mass="69684">MHLSSLSIRLTSSTCLAALTLTLFAGCGDAEVDASAEEPARVEAADGDLKPRYEPSKTDFYRMPWPSDARLHPDGGVDLSDLPHASENFVAKYIDAVRAVRGYSNLPVIYIPFSQAQGLSADALPTPKETLKAEADVQLINLSEDACGERTPLEVVFDAEATRFIDAQTLKVAPMPGWVLAPATPYALVVKTSFGGPNLSTARPQAFADAFNGDGDDDTLNASFAPLRDCLPNAGLSADDIAVATVFHTQDPVADLRAMREVVWDETTPVKDHSGLVFDDSISNDKRHVYVGYAPFPIFQKGEPPYSTEGGLEFDDQGKPVIQRWENVPFIVTVPPNHPGPLKLLVWSSGTGAVLGNNVSRRHWLAALDNGFAIAEFVAQFHEFRGERTFDPTMDSFNFLNPVSGRTVFRQQAAETSYFIRFLSEKIANDPDLPSIETDRVFYGGHSQGALVGTLVAASEPRIDTYLFNGVSAYLTETILSRKDPFDIVALLGQLLKDKSELDRFHPIIHMAQLGADVVDTQNYAPHWAGWPAHPGGSNVFIINGQHDDTTSVLGMNALLTAGDIHPVNQAGWEIDPYGLRAIESYPTPVKANRAAFNGDALTAAAYLNPDTGHFTLSSDTDANDAAVNFLVSSAEGEAVIDY</sequence>
<name>A0A2Z4FL50_9DELT</name>
<gene>
    <name evidence="1" type="ORF">DN745_10190</name>
</gene>
<reference evidence="1 2" key="1">
    <citation type="submission" date="2018-06" db="EMBL/GenBank/DDBJ databases">
        <title>Lujinxingia sediminis gen. nov. sp. nov., a new facultative anaerobic member of the class Deltaproteobacteria, and proposal of Lujinxingaceae fam. nov.</title>
        <authorList>
            <person name="Guo L.-Y."/>
            <person name="Li C.-M."/>
            <person name="Wang S."/>
            <person name="Du Z.-J."/>
        </authorList>
    </citation>
    <scope>NUCLEOTIDE SEQUENCE [LARGE SCALE GENOMIC DNA]</scope>
    <source>
        <strain evidence="1 2">FA350</strain>
    </source>
</reference>
<dbReference type="RefSeq" id="WP_111334554.1">
    <property type="nucleotide sequence ID" value="NZ_CP030032.1"/>
</dbReference>
<dbReference type="Gene3D" id="3.40.50.1820">
    <property type="entry name" value="alpha/beta hydrolase"/>
    <property type="match status" value="1"/>
</dbReference>
<proteinExistence type="predicted"/>
<evidence type="ECO:0000313" key="1">
    <source>
        <dbReference type="EMBL" id="AWV89689.1"/>
    </source>
</evidence>
<protein>
    <submittedName>
        <fullName evidence="1">Uncharacterized protein</fullName>
    </submittedName>
</protein>
<organism evidence="1 2">
    <name type="scientific">Bradymonas sediminis</name>
    <dbReference type="NCBI Taxonomy" id="1548548"/>
    <lineage>
        <taxon>Bacteria</taxon>
        <taxon>Deltaproteobacteria</taxon>
        <taxon>Bradymonadales</taxon>
        <taxon>Bradymonadaceae</taxon>
        <taxon>Bradymonas</taxon>
    </lineage>
</organism>
<keyword evidence="2" id="KW-1185">Reference proteome</keyword>
<dbReference type="AlphaFoldDB" id="A0A2Z4FL50"/>
<dbReference type="InterPro" id="IPR029058">
    <property type="entry name" value="AB_hydrolase_fold"/>
</dbReference>
<dbReference type="SUPFAM" id="SSF53474">
    <property type="entry name" value="alpha/beta-Hydrolases"/>
    <property type="match status" value="1"/>
</dbReference>
<accession>A0A2Z4FL50</accession>
<dbReference type="Proteomes" id="UP000249799">
    <property type="component" value="Chromosome"/>
</dbReference>
<dbReference type="EMBL" id="CP030032">
    <property type="protein sequence ID" value="AWV89689.1"/>
    <property type="molecule type" value="Genomic_DNA"/>
</dbReference>
<dbReference type="KEGG" id="bsed:DN745_10190"/>
<evidence type="ECO:0000313" key="2">
    <source>
        <dbReference type="Proteomes" id="UP000249799"/>
    </source>
</evidence>
<dbReference type="OrthoDB" id="581066at2"/>